<dbReference type="Pfam" id="PF16107">
    <property type="entry name" value="DUF4825"/>
    <property type="match status" value="1"/>
</dbReference>
<organism evidence="2 3">
    <name type="scientific">Gracilibacillus marinus</name>
    <dbReference type="NCBI Taxonomy" id="630535"/>
    <lineage>
        <taxon>Bacteria</taxon>
        <taxon>Bacillati</taxon>
        <taxon>Bacillota</taxon>
        <taxon>Bacilli</taxon>
        <taxon>Bacillales</taxon>
        <taxon>Bacillaceae</taxon>
        <taxon>Gracilibacillus</taxon>
    </lineage>
</organism>
<dbReference type="PROSITE" id="PS51257">
    <property type="entry name" value="PROKAR_LIPOPROTEIN"/>
    <property type="match status" value="1"/>
</dbReference>
<reference evidence="3" key="1">
    <citation type="journal article" date="2019" name="Int. J. Syst. Evol. Microbiol.">
        <title>The Global Catalogue of Microorganisms (GCM) 10K type strain sequencing project: providing services to taxonomists for standard genome sequencing and annotation.</title>
        <authorList>
            <consortium name="The Broad Institute Genomics Platform"/>
            <consortium name="The Broad Institute Genome Sequencing Center for Infectious Disease"/>
            <person name="Wu L."/>
            <person name="Ma J."/>
        </authorList>
    </citation>
    <scope>NUCLEOTIDE SEQUENCE [LARGE SCALE GENOMIC DNA]</scope>
    <source>
        <strain evidence="3">KACC 14058</strain>
    </source>
</reference>
<evidence type="ECO:0000313" key="3">
    <source>
        <dbReference type="Proteomes" id="UP001595880"/>
    </source>
</evidence>
<name>A0ABV8VV98_9BACI</name>
<dbReference type="Proteomes" id="UP001595880">
    <property type="component" value="Unassembled WGS sequence"/>
</dbReference>
<dbReference type="EMBL" id="JBHSDV010000003">
    <property type="protein sequence ID" value="MFC4388447.1"/>
    <property type="molecule type" value="Genomic_DNA"/>
</dbReference>
<sequence length="163" mass="18996">MKQIKIKLLLLLLIVILFGCSSNDQVDLFEWDGSFVGDNSAVINLANQLMHHDKMESVALQTTKEPYGIQLVYSNIEANQLEDEYRKTVLYNATYIFTLIDNAELLTFQFDEKTYTLEKTELEKWYGQDLDSFEEEEALHQLLESTLANEEKIIDFFENSLHE</sequence>
<evidence type="ECO:0000259" key="1">
    <source>
        <dbReference type="Pfam" id="PF16107"/>
    </source>
</evidence>
<keyword evidence="3" id="KW-1185">Reference proteome</keyword>
<evidence type="ECO:0000313" key="2">
    <source>
        <dbReference type="EMBL" id="MFC4388447.1"/>
    </source>
</evidence>
<protein>
    <submittedName>
        <fullName evidence="2">DUF4825 domain-containing protein</fullName>
    </submittedName>
</protein>
<dbReference type="InterPro" id="IPR032250">
    <property type="entry name" value="DUF4825"/>
</dbReference>
<gene>
    <name evidence="2" type="ORF">ACFOZ1_11615</name>
</gene>
<comment type="caution">
    <text evidence="2">The sequence shown here is derived from an EMBL/GenBank/DDBJ whole genome shotgun (WGS) entry which is preliminary data.</text>
</comment>
<accession>A0ABV8VV98</accession>
<proteinExistence type="predicted"/>
<dbReference type="RefSeq" id="WP_390199462.1">
    <property type="nucleotide sequence ID" value="NZ_JBHSDV010000003.1"/>
</dbReference>
<feature type="domain" description="DUF4825" evidence="1">
    <location>
        <begin position="29"/>
        <end position="114"/>
    </location>
</feature>